<keyword evidence="6" id="KW-0479">Metal-binding</keyword>
<dbReference type="KEGG" id="smai:EXU30_07610"/>
<keyword evidence="14" id="KW-1185">Reference proteome</keyword>
<comment type="subcellular location">
    <subcellularLocation>
        <location evidence="1">Periplasm</location>
    </subcellularLocation>
</comment>
<keyword evidence="5" id="KW-0349">Heme</keyword>
<gene>
    <name evidence="13" type="ORF">EXU30_07610</name>
</gene>
<protein>
    <recommendedName>
        <fullName evidence="3">Periplasmic nitrate reductase, electron transfer subunit</fullName>
    </recommendedName>
    <alternativeName>
        <fullName evidence="11">Diheme cytochrome c NapB</fullName>
    </alternativeName>
</protein>
<keyword evidence="7 12" id="KW-0732">Signal</keyword>
<name>A0A411PG50_9GAMM</name>
<dbReference type="GO" id="GO:0009061">
    <property type="term" value="P:anaerobic respiration"/>
    <property type="evidence" value="ECO:0007669"/>
    <property type="project" value="InterPro"/>
</dbReference>
<accession>A0A411PG50</accession>
<organism evidence="13 14">
    <name type="scientific">Shewanella maritima</name>
    <dbReference type="NCBI Taxonomy" id="2520507"/>
    <lineage>
        <taxon>Bacteria</taxon>
        <taxon>Pseudomonadati</taxon>
        <taxon>Pseudomonadota</taxon>
        <taxon>Gammaproteobacteria</taxon>
        <taxon>Alteromonadales</taxon>
        <taxon>Shewanellaceae</taxon>
        <taxon>Shewanella</taxon>
    </lineage>
</organism>
<keyword evidence="4" id="KW-0813">Transport</keyword>
<dbReference type="Gene3D" id="1.10.1130.10">
    <property type="entry name" value="Flavocytochrome C3, Chain A"/>
    <property type="match status" value="1"/>
</dbReference>
<keyword evidence="9" id="KW-0249">Electron transport</keyword>
<evidence type="ECO:0000256" key="12">
    <source>
        <dbReference type="SAM" id="SignalP"/>
    </source>
</evidence>
<evidence type="ECO:0000256" key="5">
    <source>
        <dbReference type="ARBA" id="ARBA00022617"/>
    </source>
</evidence>
<evidence type="ECO:0000256" key="7">
    <source>
        <dbReference type="ARBA" id="ARBA00022729"/>
    </source>
</evidence>
<evidence type="ECO:0000313" key="13">
    <source>
        <dbReference type="EMBL" id="QBF82576.1"/>
    </source>
</evidence>
<feature type="chain" id="PRO_5019438741" description="Periplasmic nitrate reductase, electron transfer subunit" evidence="12">
    <location>
        <begin position="23"/>
        <end position="140"/>
    </location>
</feature>
<evidence type="ECO:0000256" key="1">
    <source>
        <dbReference type="ARBA" id="ARBA00004418"/>
    </source>
</evidence>
<comment type="similarity">
    <text evidence="2">Belongs to the NapB family.</text>
</comment>
<sequence length="140" mass="15422">MKKIITLAAMMFAISACSGQHAEPNAAPVKVSSLAGDSQITDVRPADEMSVYPKRGKSIERTFVHQPPLIPHKDSYELSTKKNGCISCHSPAKAKRMKTTAVHESHLTNGELNGMYYFCDQCHVAQAENKQKIVDNTFSK</sequence>
<dbReference type="GO" id="GO:0042597">
    <property type="term" value="C:periplasmic space"/>
    <property type="evidence" value="ECO:0007669"/>
    <property type="project" value="UniProtKB-SubCell"/>
</dbReference>
<dbReference type="Pfam" id="PF03892">
    <property type="entry name" value="NapB"/>
    <property type="match status" value="1"/>
</dbReference>
<evidence type="ECO:0000256" key="3">
    <source>
        <dbReference type="ARBA" id="ARBA00013773"/>
    </source>
</evidence>
<evidence type="ECO:0000256" key="11">
    <source>
        <dbReference type="ARBA" id="ARBA00031832"/>
    </source>
</evidence>
<dbReference type="SUPFAM" id="SSF48695">
    <property type="entry name" value="Multiheme cytochromes"/>
    <property type="match status" value="1"/>
</dbReference>
<dbReference type="PANTHER" id="PTHR38604">
    <property type="entry name" value="PERIPLASMIC NITRATE REDUCTASE, ELECTRON TRANSFER SUBUNIT"/>
    <property type="match status" value="1"/>
</dbReference>
<reference evidence="13 14" key="1">
    <citation type="submission" date="2019-02" db="EMBL/GenBank/DDBJ databases">
        <title>Shewanella sp. D4-2 isolated from Dokdo Island.</title>
        <authorList>
            <person name="Baek K."/>
        </authorList>
    </citation>
    <scope>NUCLEOTIDE SEQUENCE [LARGE SCALE GENOMIC DNA]</scope>
    <source>
        <strain evidence="13 14">D4-2</strain>
    </source>
</reference>
<evidence type="ECO:0000256" key="4">
    <source>
        <dbReference type="ARBA" id="ARBA00022448"/>
    </source>
</evidence>
<evidence type="ECO:0000313" key="14">
    <source>
        <dbReference type="Proteomes" id="UP000291106"/>
    </source>
</evidence>
<proteinExistence type="inferred from homology"/>
<dbReference type="InterPro" id="IPR036280">
    <property type="entry name" value="Multihaem_cyt_sf"/>
</dbReference>
<evidence type="ECO:0000256" key="8">
    <source>
        <dbReference type="ARBA" id="ARBA00022764"/>
    </source>
</evidence>
<keyword evidence="8" id="KW-0574">Periplasm</keyword>
<dbReference type="PROSITE" id="PS51257">
    <property type="entry name" value="PROKAR_LIPOPROTEIN"/>
    <property type="match status" value="1"/>
</dbReference>
<keyword evidence="10" id="KW-0408">Iron</keyword>
<feature type="signal peptide" evidence="12">
    <location>
        <begin position="1"/>
        <end position="22"/>
    </location>
</feature>
<evidence type="ECO:0000256" key="6">
    <source>
        <dbReference type="ARBA" id="ARBA00022723"/>
    </source>
</evidence>
<evidence type="ECO:0000256" key="10">
    <source>
        <dbReference type="ARBA" id="ARBA00023004"/>
    </source>
</evidence>
<dbReference type="Proteomes" id="UP000291106">
    <property type="component" value="Chromosome"/>
</dbReference>
<evidence type="ECO:0000256" key="9">
    <source>
        <dbReference type="ARBA" id="ARBA00022982"/>
    </source>
</evidence>
<dbReference type="OrthoDB" id="13290at2"/>
<dbReference type="EMBL" id="CP036200">
    <property type="protein sequence ID" value="QBF82576.1"/>
    <property type="molecule type" value="Genomic_DNA"/>
</dbReference>
<evidence type="ECO:0000256" key="2">
    <source>
        <dbReference type="ARBA" id="ARBA00007368"/>
    </source>
</evidence>
<dbReference type="RefSeq" id="WP_130598841.1">
    <property type="nucleotide sequence ID" value="NZ_CP036200.1"/>
</dbReference>
<dbReference type="AlphaFoldDB" id="A0A411PG50"/>
<dbReference type="PANTHER" id="PTHR38604:SF1">
    <property type="entry name" value="PERIPLASMIC NITRATE REDUCTASE, ELECTRON TRANSFER SUBUNIT"/>
    <property type="match status" value="1"/>
</dbReference>
<dbReference type="InterPro" id="IPR005591">
    <property type="entry name" value="NapB"/>
</dbReference>
<dbReference type="GO" id="GO:0046872">
    <property type="term" value="F:metal ion binding"/>
    <property type="evidence" value="ECO:0007669"/>
    <property type="project" value="UniProtKB-KW"/>
</dbReference>